<dbReference type="Proteomes" id="UP000823399">
    <property type="component" value="Unassembled WGS sequence"/>
</dbReference>
<evidence type="ECO:0000313" key="3">
    <source>
        <dbReference type="Proteomes" id="UP000823399"/>
    </source>
</evidence>
<evidence type="ECO:0008006" key="4">
    <source>
        <dbReference type="Google" id="ProtNLM"/>
    </source>
</evidence>
<dbReference type="RefSeq" id="XP_041291003.1">
    <property type="nucleotide sequence ID" value="XM_041433863.1"/>
</dbReference>
<dbReference type="GeneID" id="64696122"/>
<dbReference type="EMBL" id="JABBWM010000040">
    <property type="protein sequence ID" value="KAG2104704.1"/>
    <property type="molecule type" value="Genomic_DNA"/>
</dbReference>
<keyword evidence="3" id="KW-1185">Reference proteome</keyword>
<feature type="chain" id="PRO_5040157319" description="Spore coat protein U domain-containing protein" evidence="1">
    <location>
        <begin position="25"/>
        <end position="149"/>
    </location>
</feature>
<gene>
    <name evidence="2" type="ORF">F5147DRAFT_654362</name>
</gene>
<proteinExistence type="predicted"/>
<name>A0A9P7F3Y5_9AGAM</name>
<dbReference type="AlphaFoldDB" id="A0A9P7F3Y5"/>
<accession>A0A9P7F3Y5</accession>
<dbReference type="OrthoDB" id="3043660at2759"/>
<sequence length="149" mass="15787">MQLSFPTVIATLAAVFAVATPAAAQACAEVERFGVVTISPTTLSPGDTFTVTANFSCAAQLGVNPEYIDYYIKVPVNNNGFEPPILLARRTLNPSSATPLLDSFTTQLPYANYFNASYVVILDTTYPVNGTNGSPYSVVGSVEIPISIL</sequence>
<keyword evidence="1" id="KW-0732">Signal</keyword>
<organism evidence="2 3">
    <name type="scientific">Suillus discolor</name>
    <dbReference type="NCBI Taxonomy" id="1912936"/>
    <lineage>
        <taxon>Eukaryota</taxon>
        <taxon>Fungi</taxon>
        <taxon>Dikarya</taxon>
        <taxon>Basidiomycota</taxon>
        <taxon>Agaricomycotina</taxon>
        <taxon>Agaricomycetes</taxon>
        <taxon>Agaricomycetidae</taxon>
        <taxon>Boletales</taxon>
        <taxon>Suillineae</taxon>
        <taxon>Suillaceae</taxon>
        <taxon>Suillus</taxon>
    </lineage>
</organism>
<reference evidence="2" key="1">
    <citation type="journal article" date="2020" name="New Phytol.">
        <title>Comparative genomics reveals dynamic genome evolution in host specialist ectomycorrhizal fungi.</title>
        <authorList>
            <person name="Lofgren L.A."/>
            <person name="Nguyen N.H."/>
            <person name="Vilgalys R."/>
            <person name="Ruytinx J."/>
            <person name="Liao H.L."/>
            <person name="Branco S."/>
            <person name="Kuo A."/>
            <person name="LaButti K."/>
            <person name="Lipzen A."/>
            <person name="Andreopoulos W."/>
            <person name="Pangilinan J."/>
            <person name="Riley R."/>
            <person name="Hundley H."/>
            <person name="Na H."/>
            <person name="Barry K."/>
            <person name="Grigoriev I.V."/>
            <person name="Stajich J.E."/>
            <person name="Kennedy P.G."/>
        </authorList>
    </citation>
    <scope>NUCLEOTIDE SEQUENCE</scope>
    <source>
        <strain evidence="2">FC423</strain>
    </source>
</reference>
<dbReference type="InterPro" id="IPR010916">
    <property type="entry name" value="TonB_box_CS"/>
</dbReference>
<dbReference type="PROSITE" id="PS00430">
    <property type="entry name" value="TONB_DEPENDENT_REC_1"/>
    <property type="match status" value="1"/>
</dbReference>
<feature type="signal peptide" evidence="1">
    <location>
        <begin position="1"/>
        <end position="24"/>
    </location>
</feature>
<comment type="caution">
    <text evidence="2">The sequence shown here is derived from an EMBL/GenBank/DDBJ whole genome shotgun (WGS) entry which is preliminary data.</text>
</comment>
<protein>
    <recommendedName>
        <fullName evidence="4">Spore coat protein U domain-containing protein</fullName>
    </recommendedName>
</protein>
<evidence type="ECO:0000313" key="2">
    <source>
        <dbReference type="EMBL" id="KAG2104704.1"/>
    </source>
</evidence>
<evidence type="ECO:0000256" key="1">
    <source>
        <dbReference type="SAM" id="SignalP"/>
    </source>
</evidence>